<dbReference type="InterPro" id="IPR008930">
    <property type="entry name" value="Terpenoid_cyclase/PrenylTrfase"/>
</dbReference>
<dbReference type="AlphaFoldDB" id="A0A1F5E7D7"/>
<dbReference type="EMBL" id="MEZK01000010">
    <property type="protein sequence ID" value="OGD63327.1"/>
    <property type="molecule type" value="Genomic_DNA"/>
</dbReference>
<gene>
    <name evidence="1" type="ORF">A2160_02465</name>
</gene>
<name>A0A1F5E7D7_9BACT</name>
<reference evidence="1 2" key="1">
    <citation type="journal article" date="2016" name="Nat. Commun.">
        <title>Thousands of microbial genomes shed light on interconnected biogeochemical processes in an aquifer system.</title>
        <authorList>
            <person name="Anantharaman K."/>
            <person name="Brown C.T."/>
            <person name="Hug L.A."/>
            <person name="Sharon I."/>
            <person name="Castelle C.J."/>
            <person name="Probst A.J."/>
            <person name="Thomas B.C."/>
            <person name="Singh A."/>
            <person name="Wilkins M.J."/>
            <person name="Karaoz U."/>
            <person name="Brodie E.L."/>
            <person name="Williams K.H."/>
            <person name="Hubbard S.S."/>
            <person name="Banfield J.F."/>
        </authorList>
    </citation>
    <scope>NUCLEOTIDE SEQUENCE [LARGE SCALE GENOMIC DNA]</scope>
</reference>
<protein>
    <recommendedName>
        <fullName evidence="3">Heparin-sulfate lyase N-terminal domain-containing protein</fullName>
    </recommendedName>
</protein>
<evidence type="ECO:0008006" key="3">
    <source>
        <dbReference type="Google" id="ProtNLM"/>
    </source>
</evidence>
<proteinExistence type="predicted"/>
<evidence type="ECO:0000313" key="2">
    <source>
        <dbReference type="Proteomes" id="UP000177006"/>
    </source>
</evidence>
<dbReference type="STRING" id="1797457.A2160_02465"/>
<organism evidence="1 2">
    <name type="scientific">Candidatus Beckwithbacteria bacterium RBG_13_42_9</name>
    <dbReference type="NCBI Taxonomy" id="1797457"/>
    <lineage>
        <taxon>Bacteria</taxon>
        <taxon>Candidatus Beckwithiibacteriota</taxon>
    </lineage>
</organism>
<accession>A0A1F5E7D7</accession>
<comment type="caution">
    <text evidence="1">The sequence shown here is derived from an EMBL/GenBank/DDBJ whole genome shotgun (WGS) entry which is preliminary data.</text>
</comment>
<evidence type="ECO:0000313" key="1">
    <source>
        <dbReference type="EMBL" id="OGD63327.1"/>
    </source>
</evidence>
<sequence>MSSQRLLTFILAAIPRLLSQQDRDPTSLSYGSFDRDFWQYKIRDFSSAILQQSSLTLALLYTHNFPGNPYFRNKKIKEWAKASLFFLTKIQLADGSFNEYYPNEHSYPATSFNLYSGTKVYQLLKLDQPLLLKSFLKSAQWLKDHQETEALNQSAASIPGFYRLLKLTKQPWLKKHLVRQLDWLLAQQTNEGWFREYGGLDAGYLSTTLEFLADYWQETKDKNVWQAIEKTVNVLQYLIHPDGTIGGQYTSRHTTYLCLGGLSIITSKLSLAQAILQKVIAAPSPFWESLDDRYLTHNLFHSLLTAHIVLPTKLTASGRLPCENNHLHYFSEAGILTHKTDNYYLVVGAKKGGVLYFWQNNKPFCANLGWEIYLPNGQVATTNWLSSWKINFENQELKLSGYFMQPSVRKPTASYHLLLRLGSFLLGNHLIKFLKKNLIFQAKTTPIFFERKIKLDKKVQINDDIQSSYPISKIFPAGNFSKRHISSSHFAQPMDFLTPNQPIFKNIKTVKWVKFLP</sequence>
<dbReference type="Proteomes" id="UP000177006">
    <property type="component" value="Unassembled WGS sequence"/>
</dbReference>
<dbReference type="SUPFAM" id="SSF48239">
    <property type="entry name" value="Terpenoid cyclases/Protein prenyltransferases"/>
    <property type="match status" value="1"/>
</dbReference>